<keyword evidence="4" id="KW-1185">Reference proteome</keyword>
<evidence type="ECO:0000256" key="1">
    <source>
        <dbReference type="SAM" id="Coils"/>
    </source>
</evidence>
<dbReference type="EnsemblPlants" id="AUR62002778-RA">
    <property type="protein sequence ID" value="AUR62002778-RA:cds"/>
    <property type="gene ID" value="AUR62002778"/>
</dbReference>
<dbReference type="AlphaFoldDB" id="A0A803KUS0"/>
<dbReference type="Gramene" id="AUR62002778-RA">
    <property type="protein sequence ID" value="AUR62002778-RA:cds"/>
    <property type="gene ID" value="AUR62002778"/>
</dbReference>
<organism evidence="3 4">
    <name type="scientific">Chenopodium quinoa</name>
    <name type="common">Quinoa</name>
    <dbReference type="NCBI Taxonomy" id="63459"/>
    <lineage>
        <taxon>Eukaryota</taxon>
        <taxon>Viridiplantae</taxon>
        <taxon>Streptophyta</taxon>
        <taxon>Embryophyta</taxon>
        <taxon>Tracheophyta</taxon>
        <taxon>Spermatophyta</taxon>
        <taxon>Magnoliopsida</taxon>
        <taxon>eudicotyledons</taxon>
        <taxon>Gunneridae</taxon>
        <taxon>Pentapetalae</taxon>
        <taxon>Caryophyllales</taxon>
        <taxon>Chenopodiaceae</taxon>
        <taxon>Chenopodioideae</taxon>
        <taxon>Atripliceae</taxon>
        <taxon>Chenopodium</taxon>
    </lineage>
</organism>
<reference evidence="3" key="2">
    <citation type="submission" date="2021-03" db="UniProtKB">
        <authorList>
            <consortium name="EnsemblPlants"/>
        </authorList>
    </citation>
    <scope>IDENTIFICATION</scope>
</reference>
<dbReference type="Proteomes" id="UP000596660">
    <property type="component" value="Unplaced"/>
</dbReference>
<evidence type="ECO:0000313" key="4">
    <source>
        <dbReference type="Proteomes" id="UP000596660"/>
    </source>
</evidence>
<evidence type="ECO:0000313" key="3">
    <source>
        <dbReference type="EnsemblPlants" id="AUR62002778-RA:cds"/>
    </source>
</evidence>
<feature type="coiled-coil region" evidence="1">
    <location>
        <begin position="359"/>
        <end position="398"/>
    </location>
</feature>
<protein>
    <submittedName>
        <fullName evidence="3">Uncharacterized protein</fullName>
    </submittedName>
</protein>
<feature type="region of interest" description="Disordered" evidence="2">
    <location>
        <begin position="238"/>
        <end position="260"/>
    </location>
</feature>
<name>A0A803KUS0_CHEQI</name>
<proteinExistence type="predicted"/>
<sequence length="421" mass="46764">MKGGSSRSRFSLRIFEKSRDLPIETMATLENPARTIIEEELPSFSSMSGSPESALMVFPSKDKCPEDCPEGHIVFYEYPFKLWFKFQFDSLTRSFMEVLDLSPGETLGKTLNGKGLGGVAEVYFTFSLSFAVIDVSAVAVGDKSDDKVRAFLSVPLKDKTFPCIGTEVSERSSSDTEEDVRILDDTTTMASDAAHSSKTRVSSMTMSEMIERATKKRKQTAGASTAPKVVIDAKPLNVQIPGKNPEDKKVPNVRTSSAKEKQIKEEEYEVRVPVSFLSRDPNAVPLWPTIEKLFFSSTKRLSQFKPPEIVGEAINLQLNAFQDLLAIRGHFISNEKEPGTVKNALIATRGETRTSNEELAKVKRSLDTAQKVLGEKNNEIAEKELNDVQEDAKDSKCLKQLTGWAKVLKLFLADRLTKEDA</sequence>
<reference evidence="3" key="1">
    <citation type="journal article" date="2017" name="Nature">
        <title>The genome of Chenopodium quinoa.</title>
        <authorList>
            <person name="Jarvis D.E."/>
            <person name="Ho Y.S."/>
            <person name="Lightfoot D.J."/>
            <person name="Schmoeckel S.M."/>
            <person name="Li B."/>
            <person name="Borm T.J.A."/>
            <person name="Ohyanagi H."/>
            <person name="Mineta K."/>
            <person name="Michell C.T."/>
            <person name="Saber N."/>
            <person name="Kharbatia N.M."/>
            <person name="Rupper R.R."/>
            <person name="Sharp A.R."/>
            <person name="Dally N."/>
            <person name="Boughton B.A."/>
            <person name="Woo Y.H."/>
            <person name="Gao G."/>
            <person name="Schijlen E.G.W.M."/>
            <person name="Guo X."/>
            <person name="Momin A.A."/>
            <person name="Negrao S."/>
            <person name="Al-Babili S."/>
            <person name="Gehring C."/>
            <person name="Roessner U."/>
            <person name="Jung C."/>
            <person name="Murphy K."/>
            <person name="Arold S.T."/>
            <person name="Gojobori T."/>
            <person name="van der Linden C.G."/>
            <person name="van Loo E.N."/>
            <person name="Jellen E.N."/>
            <person name="Maughan P.J."/>
            <person name="Tester M."/>
        </authorList>
    </citation>
    <scope>NUCLEOTIDE SEQUENCE [LARGE SCALE GENOMIC DNA]</scope>
    <source>
        <strain evidence="3">cv. PI 614886</strain>
    </source>
</reference>
<keyword evidence="1" id="KW-0175">Coiled coil</keyword>
<accession>A0A803KUS0</accession>
<evidence type="ECO:0000256" key="2">
    <source>
        <dbReference type="SAM" id="MobiDB-lite"/>
    </source>
</evidence>